<reference evidence="2" key="1">
    <citation type="submission" date="2020-05" db="EMBL/GenBank/DDBJ databases">
        <title>Frigoriglobus tundricola gen. nov., sp. nov., a psychrotolerant cellulolytic planctomycete of the family Gemmataceae with two divergent copies of 16S rRNA gene.</title>
        <authorList>
            <person name="Kulichevskaya I.S."/>
            <person name="Ivanova A.A."/>
            <person name="Naumoff D.G."/>
            <person name="Beletsky A.V."/>
            <person name="Rijpstra W.I.C."/>
            <person name="Sinninghe Damste J.S."/>
            <person name="Mardanov A.V."/>
            <person name="Ravin N.V."/>
            <person name="Dedysh S.N."/>
        </authorList>
    </citation>
    <scope>NUCLEOTIDE SEQUENCE [LARGE SCALE GENOMIC DNA]</scope>
    <source>
        <strain evidence="2">PL17</strain>
    </source>
</reference>
<proteinExistence type="predicted"/>
<dbReference type="KEGG" id="ftj:FTUN_4412"/>
<dbReference type="AlphaFoldDB" id="A0A6M5YVB1"/>
<protein>
    <submittedName>
        <fullName evidence="1">Uncharacterized protein</fullName>
    </submittedName>
</protein>
<accession>A0A6M5YVB1</accession>
<sequence length="105" mass="11152">MMIFTLLTAAAVAAVTLTALYVLVAKSEPVQALAGETTISSSADPAAETLTSGRDLAPVTRTEWQLTTVSALSDAEELLDVLENQGVNERELVVLGNSCFAVRWR</sequence>
<organism evidence="1 2">
    <name type="scientific">Frigoriglobus tundricola</name>
    <dbReference type="NCBI Taxonomy" id="2774151"/>
    <lineage>
        <taxon>Bacteria</taxon>
        <taxon>Pseudomonadati</taxon>
        <taxon>Planctomycetota</taxon>
        <taxon>Planctomycetia</taxon>
        <taxon>Gemmatales</taxon>
        <taxon>Gemmataceae</taxon>
        <taxon>Frigoriglobus</taxon>
    </lineage>
</organism>
<keyword evidence="2" id="KW-1185">Reference proteome</keyword>
<evidence type="ECO:0000313" key="2">
    <source>
        <dbReference type="Proteomes" id="UP000503447"/>
    </source>
</evidence>
<name>A0A6M5YVB1_9BACT</name>
<gene>
    <name evidence="1" type="ORF">FTUN_4412</name>
</gene>
<evidence type="ECO:0000313" key="1">
    <source>
        <dbReference type="EMBL" id="QJW96852.1"/>
    </source>
</evidence>
<dbReference type="EMBL" id="CP053452">
    <property type="protein sequence ID" value="QJW96852.1"/>
    <property type="molecule type" value="Genomic_DNA"/>
</dbReference>
<dbReference type="Proteomes" id="UP000503447">
    <property type="component" value="Chromosome"/>
</dbReference>
<dbReference type="RefSeq" id="WP_171472357.1">
    <property type="nucleotide sequence ID" value="NZ_CP053452.2"/>
</dbReference>